<dbReference type="Proteomes" id="UP000029120">
    <property type="component" value="Chromosome 8"/>
</dbReference>
<evidence type="ECO:0000313" key="2">
    <source>
        <dbReference type="Proteomes" id="UP000029120"/>
    </source>
</evidence>
<organism evidence="1 2">
    <name type="scientific">Arabis alpina</name>
    <name type="common">Alpine rock-cress</name>
    <dbReference type="NCBI Taxonomy" id="50452"/>
    <lineage>
        <taxon>Eukaryota</taxon>
        <taxon>Viridiplantae</taxon>
        <taxon>Streptophyta</taxon>
        <taxon>Embryophyta</taxon>
        <taxon>Tracheophyta</taxon>
        <taxon>Spermatophyta</taxon>
        <taxon>Magnoliopsida</taxon>
        <taxon>eudicotyledons</taxon>
        <taxon>Gunneridae</taxon>
        <taxon>Pentapetalae</taxon>
        <taxon>rosids</taxon>
        <taxon>malvids</taxon>
        <taxon>Brassicales</taxon>
        <taxon>Brassicaceae</taxon>
        <taxon>Arabideae</taxon>
        <taxon>Arabis</taxon>
    </lineage>
</organism>
<dbReference type="AlphaFoldDB" id="A0A087GE49"/>
<reference evidence="2" key="1">
    <citation type="journal article" date="2015" name="Nat. Plants">
        <title>Genome expansion of Arabis alpina linked with retrotransposition and reduced symmetric DNA methylation.</title>
        <authorList>
            <person name="Willing E.M."/>
            <person name="Rawat V."/>
            <person name="Mandakova T."/>
            <person name="Maumus F."/>
            <person name="James G.V."/>
            <person name="Nordstroem K.J."/>
            <person name="Becker C."/>
            <person name="Warthmann N."/>
            <person name="Chica C."/>
            <person name="Szarzynska B."/>
            <person name="Zytnicki M."/>
            <person name="Albani M.C."/>
            <person name="Kiefer C."/>
            <person name="Bergonzi S."/>
            <person name="Castaings L."/>
            <person name="Mateos J.L."/>
            <person name="Berns M.C."/>
            <person name="Bujdoso N."/>
            <person name="Piofczyk T."/>
            <person name="de Lorenzo L."/>
            <person name="Barrero-Sicilia C."/>
            <person name="Mateos I."/>
            <person name="Piednoel M."/>
            <person name="Hagmann J."/>
            <person name="Chen-Min-Tao R."/>
            <person name="Iglesias-Fernandez R."/>
            <person name="Schuster S.C."/>
            <person name="Alonso-Blanco C."/>
            <person name="Roudier F."/>
            <person name="Carbonero P."/>
            <person name="Paz-Ares J."/>
            <person name="Davis S.J."/>
            <person name="Pecinka A."/>
            <person name="Quesneville H."/>
            <person name="Colot V."/>
            <person name="Lysak M.A."/>
            <person name="Weigel D."/>
            <person name="Coupland G."/>
            <person name="Schneeberger K."/>
        </authorList>
    </citation>
    <scope>NUCLEOTIDE SEQUENCE [LARGE SCALE GENOMIC DNA]</scope>
    <source>
        <strain evidence="2">cv. Pajares</strain>
    </source>
</reference>
<accession>A0A087GE49</accession>
<evidence type="ECO:0000313" key="1">
    <source>
        <dbReference type="EMBL" id="KFK28151.1"/>
    </source>
</evidence>
<name>A0A087GE49_ARAAL</name>
<protein>
    <submittedName>
        <fullName evidence="1">Uncharacterized protein</fullName>
    </submittedName>
</protein>
<dbReference type="EMBL" id="CM002876">
    <property type="protein sequence ID" value="KFK28151.1"/>
    <property type="molecule type" value="Genomic_DNA"/>
</dbReference>
<keyword evidence="2" id="KW-1185">Reference proteome</keyword>
<gene>
    <name evidence="1" type="ordered locus">AALP_Aa8g479100</name>
</gene>
<dbReference type="Gramene" id="KFK28151">
    <property type="protein sequence ID" value="KFK28151"/>
    <property type="gene ID" value="AALP_AA8G479100"/>
</dbReference>
<sequence length="37" mass="4650">MFTHVWIPSVIFYSMKHVQNFLGQKYTWRVHIHLLYK</sequence>
<proteinExistence type="predicted"/>